<dbReference type="Pfam" id="PF01321">
    <property type="entry name" value="Creatinase_N"/>
    <property type="match status" value="1"/>
</dbReference>
<feature type="domain" description="Creatinase N-terminal" evidence="5">
    <location>
        <begin position="5"/>
        <end position="130"/>
    </location>
</feature>
<feature type="domain" description="Peptidase M24 C-terminal" evidence="6">
    <location>
        <begin position="535"/>
        <end position="595"/>
    </location>
</feature>
<name>A0A7V4U203_CALAY</name>
<gene>
    <name evidence="7" type="ORF">ENK44_12080</name>
</gene>
<evidence type="ECO:0000259" key="5">
    <source>
        <dbReference type="Pfam" id="PF01321"/>
    </source>
</evidence>
<evidence type="ECO:0000256" key="1">
    <source>
        <dbReference type="ARBA" id="ARBA00008766"/>
    </source>
</evidence>
<dbReference type="InterPro" id="IPR000994">
    <property type="entry name" value="Pept_M24"/>
</dbReference>
<dbReference type="InterPro" id="IPR036005">
    <property type="entry name" value="Creatinase/aminopeptidase-like"/>
</dbReference>
<dbReference type="AlphaFoldDB" id="A0A7V4U203"/>
<dbReference type="SUPFAM" id="SSF55920">
    <property type="entry name" value="Creatinase/aminopeptidase"/>
    <property type="match status" value="1"/>
</dbReference>
<comment type="caution">
    <text evidence="7">The sequence shown here is derived from an EMBL/GenBank/DDBJ whole genome shotgun (WGS) entry which is preliminary data.</text>
</comment>
<sequence>MIKERLSALRKHMAKHKLDAYLIPSTDPHQSEYVPALWQRRAWISGFDGSAGDVVVLKDQAGLWTDSRYFLQAEQQLAGSGIDLYKIGLPGVPEILEFLRDNLKAGQTVGIDPRLHAHQEAMKMQKELESRGIILKAVEDNLVDEIWENRPPLPDDPLFVWDDKYAGESVESKLGRIREKMQAENVYAHVLTMLDTIAWTFNLRSNDVDYNPVFISYAIITMDNALLFVNKKKVNRKVKKHLKGLAKFYDYEDFRKYLLKTAKRKHKIWLDGGTVNHWIVNLIQKKCLLFFKESPVVLFKAVKNETELQGFYNCHIRDGVAMVKFLHWLEKNVPEGGVTEISAAEKLEHFRSEQELYCGPSFETISAYGGHGAIVHYTSSPETDVELKSDGIYLIDSGGQYLDGTTDITRTIALGDPTEEQKDRFTRVLKGHIDLALASFPRGTQGIQLDTIARKPLWDIGLNYGHGTGHGVGAFLGVHEGPQGISYYRGIGVPLEVGMICSNEPGFYKADEYGIRIETLVSVVKDEQKSSDEFEFYKFETATLCPIDLRLVNKDMLSEEEIAYLNNYHQRVYEKLIPFIKEEEAQDWLEEATRAF</sequence>
<dbReference type="GO" id="GO:0070006">
    <property type="term" value="F:metalloaminopeptidase activity"/>
    <property type="evidence" value="ECO:0007669"/>
    <property type="project" value="InterPro"/>
</dbReference>
<dbReference type="Gene3D" id="3.40.350.10">
    <property type="entry name" value="Creatinase/prolidase N-terminal domain"/>
    <property type="match status" value="2"/>
</dbReference>
<dbReference type="InterPro" id="IPR032416">
    <property type="entry name" value="Peptidase_M24_C"/>
</dbReference>
<organism evidence="7">
    <name type="scientific">Caldithrix abyssi</name>
    <dbReference type="NCBI Taxonomy" id="187145"/>
    <lineage>
        <taxon>Bacteria</taxon>
        <taxon>Pseudomonadati</taxon>
        <taxon>Calditrichota</taxon>
        <taxon>Calditrichia</taxon>
        <taxon>Calditrichales</taxon>
        <taxon>Calditrichaceae</taxon>
        <taxon>Caldithrix</taxon>
    </lineage>
</organism>
<feature type="domain" description="Peptidase M24" evidence="4">
    <location>
        <begin position="315"/>
        <end position="523"/>
    </location>
</feature>
<dbReference type="InterPro" id="IPR029149">
    <property type="entry name" value="Creatin/AminoP/Spt16_N"/>
</dbReference>
<dbReference type="InterPro" id="IPR033740">
    <property type="entry name" value="Pept_M24B"/>
</dbReference>
<dbReference type="Pfam" id="PF16188">
    <property type="entry name" value="Peptidase_M24_C"/>
    <property type="match status" value="1"/>
</dbReference>
<keyword evidence="7" id="KW-0031">Aminopeptidase</keyword>
<dbReference type="InterPro" id="IPR000587">
    <property type="entry name" value="Creatinase_N"/>
</dbReference>
<evidence type="ECO:0000313" key="7">
    <source>
        <dbReference type="EMBL" id="HGY56438.1"/>
    </source>
</evidence>
<dbReference type="Pfam" id="PF16189">
    <property type="entry name" value="Creatinase_N_2"/>
    <property type="match status" value="1"/>
</dbReference>
<dbReference type="PANTHER" id="PTHR43763">
    <property type="entry name" value="XAA-PRO AMINOPEPTIDASE 1"/>
    <property type="match status" value="1"/>
</dbReference>
<dbReference type="SUPFAM" id="SSF53092">
    <property type="entry name" value="Creatinase/prolidase N-terminal domain"/>
    <property type="match status" value="1"/>
</dbReference>
<reference evidence="7" key="1">
    <citation type="journal article" date="2020" name="mSystems">
        <title>Genome- and Community-Level Interaction Insights into Carbon Utilization and Element Cycling Functions of Hydrothermarchaeota in Hydrothermal Sediment.</title>
        <authorList>
            <person name="Zhou Z."/>
            <person name="Liu Y."/>
            <person name="Xu W."/>
            <person name="Pan J."/>
            <person name="Luo Z.H."/>
            <person name="Li M."/>
        </authorList>
    </citation>
    <scope>NUCLEOTIDE SEQUENCE [LARGE SCALE GENOMIC DNA]</scope>
    <source>
        <strain evidence="7">HyVt-577</strain>
    </source>
</reference>
<dbReference type="FunFam" id="3.90.230.10:FF:000009">
    <property type="entry name" value="xaa-Pro aminopeptidase 2"/>
    <property type="match status" value="1"/>
</dbReference>
<evidence type="ECO:0000259" key="6">
    <source>
        <dbReference type="Pfam" id="PF16188"/>
    </source>
</evidence>
<dbReference type="Proteomes" id="UP000885779">
    <property type="component" value="Unassembled WGS sequence"/>
</dbReference>
<evidence type="ECO:0000259" key="4">
    <source>
        <dbReference type="Pfam" id="PF00557"/>
    </source>
</evidence>
<evidence type="ECO:0000256" key="3">
    <source>
        <dbReference type="ARBA" id="ARBA00022801"/>
    </source>
</evidence>
<proteinExistence type="inferred from homology"/>
<accession>A0A7V4U203</accession>
<dbReference type="CDD" id="cd01085">
    <property type="entry name" value="APP"/>
    <property type="match status" value="1"/>
</dbReference>
<dbReference type="Gene3D" id="3.90.230.10">
    <property type="entry name" value="Creatinase/methionine aminopeptidase superfamily"/>
    <property type="match status" value="1"/>
</dbReference>
<keyword evidence="2" id="KW-0479">Metal-binding</keyword>
<keyword evidence="7" id="KW-0645">Protease</keyword>
<comment type="similarity">
    <text evidence="1">Belongs to the peptidase M24B family.</text>
</comment>
<dbReference type="GO" id="GO:0046872">
    <property type="term" value="F:metal ion binding"/>
    <property type="evidence" value="ECO:0007669"/>
    <property type="project" value="UniProtKB-KW"/>
</dbReference>
<evidence type="ECO:0000256" key="2">
    <source>
        <dbReference type="ARBA" id="ARBA00022723"/>
    </source>
</evidence>
<protein>
    <submittedName>
        <fullName evidence="7">Aminopeptidase P family protein</fullName>
    </submittedName>
</protein>
<dbReference type="PANTHER" id="PTHR43763:SF6">
    <property type="entry name" value="XAA-PRO AMINOPEPTIDASE 1"/>
    <property type="match status" value="1"/>
</dbReference>
<dbReference type="EMBL" id="DRQG01000111">
    <property type="protein sequence ID" value="HGY56438.1"/>
    <property type="molecule type" value="Genomic_DNA"/>
</dbReference>
<dbReference type="Pfam" id="PF00557">
    <property type="entry name" value="Peptidase_M24"/>
    <property type="match status" value="1"/>
</dbReference>
<keyword evidence="3" id="KW-0378">Hydrolase</keyword>
<dbReference type="GO" id="GO:0005737">
    <property type="term" value="C:cytoplasm"/>
    <property type="evidence" value="ECO:0007669"/>
    <property type="project" value="UniProtKB-ARBA"/>
</dbReference>
<dbReference type="InterPro" id="IPR050422">
    <property type="entry name" value="X-Pro_aminopeptidase_P"/>
</dbReference>
<dbReference type="FunFam" id="3.40.350.10:FF:000003">
    <property type="entry name" value="Xaa-pro aminopeptidase P"/>
    <property type="match status" value="1"/>
</dbReference>